<organism evidence="1 2">
    <name type="scientific">Escherichia coli</name>
    <dbReference type="NCBI Taxonomy" id="562"/>
    <lineage>
        <taxon>Bacteria</taxon>
        <taxon>Pseudomonadati</taxon>
        <taxon>Pseudomonadota</taxon>
        <taxon>Gammaproteobacteria</taxon>
        <taxon>Enterobacterales</taxon>
        <taxon>Enterobacteriaceae</taxon>
        <taxon>Escherichia</taxon>
    </lineage>
</organism>
<dbReference type="Proteomes" id="UP000523388">
    <property type="component" value="Unassembled WGS sequence"/>
</dbReference>
<gene>
    <name evidence="1" type="ORF">C1Q91_002116</name>
</gene>
<reference evidence="1 2" key="1">
    <citation type="submission" date="2018-08" db="EMBL/GenBank/DDBJ databases">
        <authorList>
            <consortium name="GenomeTrakr network: Whole genome sequencing for foodborne pathogen traceback"/>
        </authorList>
    </citation>
    <scope>NUCLEOTIDE SEQUENCE [LARGE SCALE GENOMIC DNA]</scope>
    <source>
        <strain evidence="1 2">AZ-TG102963</strain>
    </source>
</reference>
<dbReference type="EMBL" id="AASCJS010000009">
    <property type="protein sequence ID" value="EFA9845745.1"/>
    <property type="molecule type" value="Genomic_DNA"/>
</dbReference>
<name>A0A8S7BDM2_ECOLX</name>
<accession>A0A8S7BDM2</accession>
<dbReference type="RefSeq" id="WP_157777103.1">
    <property type="nucleotide sequence ID" value="NZ_BFJW01000043.1"/>
</dbReference>
<dbReference type="AlphaFoldDB" id="A0A8S7BDM2"/>
<protein>
    <submittedName>
        <fullName evidence="1">Uncharacterized protein</fullName>
    </submittedName>
</protein>
<evidence type="ECO:0000313" key="2">
    <source>
        <dbReference type="Proteomes" id="UP000523388"/>
    </source>
</evidence>
<sequence length="52" mass="5693">MKIIETPFIHIPAAFGVALRNSVTTVIKALATFATGKSSMDFPCRFFIFVDA</sequence>
<proteinExistence type="predicted"/>
<comment type="caution">
    <text evidence="1">The sequence shown here is derived from an EMBL/GenBank/DDBJ whole genome shotgun (WGS) entry which is preliminary data.</text>
</comment>
<evidence type="ECO:0000313" key="1">
    <source>
        <dbReference type="EMBL" id="EFA9845745.1"/>
    </source>
</evidence>